<accession>A0A255GKM7</accession>
<keyword evidence="1" id="KW-0812">Transmembrane</keyword>
<dbReference type="AlphaFoldDB" id="A0A255GKM7"/>
<dbReference type="InterPro" id="IPR036259">
    <property type="entry name" value="MFS_trans_sf"/>
</dbReference>
<evidence type="ECO:0000313" key="3">
    <source>
        <dbReference type="Proteomes" id="UP000215896"/>
    </source>
</evidence>
<evidence type="ECO:0000313" key="2">
    <source>
        <dbReference type="EMBL" id="OYO16131.1"/>
    </source>
</evidence>
<feature type="transmembrane region" description="Helical" evidence="1">
    <location>
        <begin position="355"/>
        <end position="375"/>
    </location>
</feature>
<dbReference type="Gene3D" id="1.20.1250.20">
    <property type="entry name" value="MFS general substrate transporter like domains"/>
    <property type="match status" value="1"/>
</dbReference>
<gene>
    <name evidence="2" type="ORF">CGZ94_05290</name>
</gene>
<dbReference type="Proteomes" id="UP000215896">
    <property type="component" value="Unassembled WGS sequence"/>
</dbReference>
<dbReference type="PANTHER" id="PTHR23542">
    <property type="match status" value="1"/>
</dbReference>
<keyword evidence="1" id="KW-0472">Membrane</keyword>
<dbReference type="Pfam" id="PF07690">
    <property type="entry name" value="MFS_1"/>
    <property type="match status" value="1"/>
</dbReference>
<dbReference type="OrthoDB" id="9180256at2"/>
<feature type="transmembrane region" description="Helical" evidence="1">
    <location>
        <begin position="116"/>
        <end position="135"/>
    </location>
</feature>
<comment type="caution">
    <text evidence="2">The sequence shown here is derived from an EMBL/GenBank/DDBJ whole genome shotgun (WGS) entry which is preliminary data.</text>
</comment>
<dbReference type="GO" id="GO:0022857">
    <property type="term" value="F:transmembrane transporter activity"/>
    <property type="evidence" value="ECO:0007669"/>
    <property type="project" value="InterPro"/>
</dbReference>
<dbReference type="PANTHER" id="PTHR23542:SF1">
    <property type="entry name" value="MAJOR FACILITATOR SUPERFAMILY (MFS) PROFILE DOMAIN-CONTAINING PROTEIN"/>
    <property type="match status" value="1"/>
</dbReference>
<feature type="transmembrane region" description="Helical" evidence="1">
    <location>
        <begin position="194"/>
        <end position="213"/>
    </location>
</feature>
<feature type="transmembrane region" description="Helical" evidence="1">
    <location>
        <begin position="57"/>
        <end position="79"/>
    </location>
</feature>
<feature type="transmembrane region" description="Helical" evidence="1">
    <location>
        <begin position="321"/>
        <end position="343"/>
    </location>
</feature>
<dbReference type="RefSeq" id="WP_094399437.1">
    <property type="nucleotide sequence ID" value="NZ_NMVL01000002.1"/>
</dbReference>
<dbReference type="SUPFAM" id="SSF103473">
    <property type="entry name" value="MFS general substrate transporter"/>
    <property type="match status" value="1"/>
</dbReference>
<feature type="transmembrane region" description="Helical" evidence="1">
    <location>
        <begin position="233"/>
        <end position="255"/>
    </location>
</feature>
<feature type="transmembrane region" description="Helical" evidence="1">
    <location>
        <begin position="297"/>
        <end position="315"/>
    </location>
</feature>
<feature type="transmembrane region" description="Helical" evidence="1">
    <location>
        <begin position="21"/>
        <end position="51"/>
    </location>
</feature>
<protein>
    <submittedName>
        <fullName evidence="2">MFS transporter</fullName>
    </submittedName>
</protein>
<feature type="transmembrane region" description="Helical" evidence="1">
    <location>
        <begin position="91"/>
        <end position="110"/>
    </location>
</feature>
<sequence>MIELSDQTSSSRPVRRQQPSLLRTGGLPFLLTAAFGRLPAAMIQLGVLLYVTRAGGGLATAGLAVAALGIGTAVGAPVVGRLVDRHGALPVLLGATAIQLGSLFGLMWVGVSVLPALLALAALLGAANPQVAAIARSRWTRLARYADDRPDVAGGDQLVRRALGYESAIDEVSFVLGPAVGGVLIGALGARPGLLVIAALTLFGQGAFALFLLREPTSALAGQSGRGPIPWRVMLAPLLAAGAVGVGFGSLQTGLAAHFEAVGQAGLTGPVYAVVGVGSGVASLLTGRLPGPVWPRLPIGGVMLVAGALLMAGTLDSLPLLVLGALLAGLGIGPILVSAFTLVERFAPRASLTTAMTAMATATVLGVSLGAAVGGRLDQPLLMAVAAGVLAALLGVPARKAD</sequence>
<reference evidence="2 3" key="1">
    <citation type="submission" date="2017-07" db="EMBL/GenBank/DDBJ databases">
        <title>Draft whole genome sequences of clinical Proprionibacteriaceae strains.</title>
        <authorList>
            <person name="Bernier A.-M."/>
            <person name="Bernard K."/>
            <person name="Domingo M.-C."/>
        </authorList>
    </citation>
    <scope>NUCLEOTIDE SEQUENCE [LARGE SCALE GENOMIC DNA]</scope>
    <source>
        <strain evidence="2 3">NML 030167</strain>
    </source>
</reference>
<feature type="transmembrane region" description="Helical" evidence="1">
    <location>
        <begin position="267"/>
        <end position="285"/>
    </location>
</feature>
<feature type="transmembrane region" description="Helical" evidence="1">
    <location>
        <begin position="381"/>
        <end position="398"/>
    </location>
</feature>
<name>A0A255GKM7_9ACTN</name>
<dbReference type="EMBL" id="NMVO01000005">
    <property type="protein sequence ID" value="OYO16131.1"/>
    <property type="molecule type" value="Genomic_DNA"/>
</dbReference>
<dbReference type="InterPro" id="IPR011701">
    <property type="entry name" value="MFS"/>
</dbReference>
<organism evidence="2 3">
    <name type="scientific">Enemella evansiae</name>
    <dbReference type="NCBI Taxonomy" id="2016499"/>
    <lineage>
        <taxon>Bacteria</taxon>
        <taxon>Bacillati</taxon>
        <taxon>Actinomycetota</taxon>
        <taxon>Actinomycetes</taxon>
        <taxon>Propionibacteriales</taxon>
        <taxon>Propionibacteriaceae</taxon>
        <taxon>Enemella</taxon>
    </lineage>
</organism>
<evidence type="ECO:0000256" key="1">
    <source>
        <dbReference type="SAM" id="Phobius"/>
    </source>
</evidence>
<keyword evidence="3" id="KW-1185">Reference proteome</keyword>
<proteinExistence type="predicted"/>
<keyword evidence="1" id="KW-1133">Transmembrane helix</keyword>